<dbReference type="EMBL" id="JACOFV010000013">
    <property type="protein sequence ID" value="MBC3863255.1"/>
    <property type="molecule type" value="Genomic_DNA"/>
</dbReference>
<feature type="transmembrane region" description="Helical" evidence="1">
    <location>
        <begin position="67"/>
        <end position="84"/>
    </location>
</feature>
<proteinExistence type="predicted"/>
<organism evidence="3 4">
    <name type="scientific">Undibacterium jejuense</name>
    <dbReference type="NCBI Taxonomy" id="1344949"/>
    <lineage>
        <taxon>Bacteria</taxon>
        <taxon>Pseudomonadati</taxon>
        <taxon>Pseudomonadota</taxon>
        <taxon>Betaproteobacteria</taxon>
        <taxon>Burkholderiales</taxon>
        <taxon>Oxalobacteraceae</taxon>
        <taxon>Undibacterium</taxon>
    </lineage>
</organism>
<keyword evidence="4" id="KW-1185">Reference proteome</keyword>
<evidence type="ECO:0000259" key="2">
    <source>
        <dbReference type="Pfam" id="PF22570"/>
    </source>
</evidence>
<feature type="transmembrane region" description="Helical" evidence="1">
    <location>
        <begin position="96"/>
        <end position="115"/>
    </location>
</feature>
<accession>A0A923HJB5</accession>
<dbReference type="Proteomes" id="UP000634011">
    <property type="component" value="Unassembled WGS sequence"/>
</dbReference>
<dbReference type="Pfam" id="PF22570">
    <property type="entry name" value="LiaF-TM"/>
    <property type="match status" value="1"/>
</dbReference>
<evidence type="ECO:0000313" key="3">
    <source>
        <dbReference type="EMBL" id="MBC3863255.1"/>
    </source>
</evidence>
<reference evidence="3" key="1">
    <citation type="submission" date="2020-08" db="EMBL/GenBank/DDBJ databases">
        <title>Novel species isolated from subtropical streams in China.</title>
        <authorList>
            <person name="Lu H."/>
        </authorList>
    </citation>
    <scope>NUCLEOTIDE SEQUENCE</scope>
    <source>
        <strain evidence="3">KACC 12607</strain>
    </source>
</reference>
<dbReference type="RefSeq" id="WP_186913196.1">
    <property type="nucleotide sequence ID" value="NZ_JACOFV010000013.1"/>
</dbReference>
<keyword evidence="1" id="KW-0812">Transmembrane</keyword>
<sequence length="129" mass="14164">MRDDTMSPAARNAKNLVFGIALVGTGVLFLINGLDFIAYLKWWIFVPALIALGGLIDILVSRRAKQIAKGCFNIIFAFWIYASMEHLWGWTFGTSWPIILIAVGVQSIVFGLLSLNKSSSESGISSESH</sequence>
<name>A0A923HJB5_9BURK</name>
<feature type="transmembrane region" description="Helical" evidence="1">
    <location>
        <begin position="16"/>
        <end position="34"/>
    </location>
</feature>
<comment type="caution">
    <text evidence="3">The sequence shown here is derived from an EMBL/GenBank/DDBJ whole genome shotgun (WGS) entry which is preliminary data.</text>
</comment>
<protein>
    <recommendedName>
        <fullName evidence="2">LiaF transmembrane domain-containing protein</fullName>
    </recommendedName>
</protein>
<feature type="transmembrane region" description="Helical" evidence="1">
    <location>
        <begin position="40"/>
        <end position="60"/>
    </location>
</feature>
<evidence type="ECO:0000313" key="4">
    <source>
        <dbReference type="Proteomes" id="UP000634011"/>
    </source>
</evidence>
<evidence type="ECO:0000256" key="1">
    <source>
        <dbReference type="SAM" id="Phobius"/>
    </source>
</evidence>
<keyword evidence="1" id="KW-1133">Transmembrane helix</keyword>
<dbReference type="AlphaFoldDB" id="A0A923HJB5"/>
<feature type="domain" description="LiaF transmembrane" evidence="2">
    <location>
        <begin position="17"/>
        <end position="108"/>
    </location>
</feature>
<gene>
    <name evidence="3" type="ORF">H8K32_14200</name>
</gene>
<dbReference type="InterPro" id="IPR054331">
    <property type="entry name" value="LiaF_TM"/>
</dbReference>
<keyword evidence="1" id="KW-0472">Membrane</keyword>